<dbReference type="AlphaFoldDB" id="A0A3D9ZWY7"/>
<reference evidence="2 3" key="1">
    <citation type="submission" date="2018-08" db="EMBL/GenBank/DDBJ databases">
        <title>Sequencing the genomes of 1000 actinobacteria strains.</title>
        <authorList>
            <person name="Klenk H.-P."/>
        </authorList>
    </citation>
    <scope>NUCLEOTIDE SEQUENCE [LARGE SCALE GENOMIC DNA]</scope>
    <source>
        <strain evidence="2 3">DSM 44099</strain>
    </source>
</reference>
<feature type="transmembrane region" description="Helical" evidence="1">
    <location>
        <begin position="60"/>
        <end position="82"/>
    </location>
</feature>
<name>A0A3D9ZWY7_9ACTN</name>
<evidence type="ECO:0000256" key="1">
    <source>
        <dbReference type="SAM" id="Phobius"/>
    </source>
</evidence>
<dbReference type="Pfam" id="PF06197">
    <property type="entry name" value="DUF998"/>
    <property type="match status" value="1"/>
</dbReference>
<feature type="transmembrane region" description="Helical" evidence="1">
    <location>
        <begin position="128"/>
        <end position="149"/>
    </location>
</feature>
<evidence type="ECO:0000313" key="3">
    <source>
        <dbReference type="Proteomes" id="UP000256913"/>
    </source>
</evidence>
<keyword evidence="1" id="KW-0812">Transmembrane</keyword>
<dbReference type="EMBL" id="QUMQ01000001">
    <property type="protein sequence ID" value="REG01540.1"/>
    <property type="molecule type" value="Genomic_DNA"/>
</dbReference>
<sequence length="207" mass="21117">MTTTTATNVCAPADRVTKSLLGYGVIAGPLYVAVALAQAFTRDGFDPSRHAWSLLQNGDLRWIQITNLIVSGLMVIAAAVGVQRAVGRGGVPLGVYGLGMVVAGIFRADPGPGFPPGSEGGTVSWHGLIHLAAGGVGFVALAVACFLLASRTGFPLLTRAVGVILVGTFLALNASAGASWGIIAFTAAVVLVSAWLSAVSVRLYRSI</sequence>
<keyword evidence="3" id="KW-1185">Reference proteome</keyword>
<proteinExistence type="predicted"/>
<keyword evidence="1" id="KW-0472">Membrane</keyword>
<accession>A0A3D9ZWY7</accession>
<feature type="transmembrane region" description="Helical" evidence="1">
    <location>
        <begin position="89"/>
        <end position="108"/>
    </location>
</feature>
<organism evidence="2 3">
    <name type="scientific">Asanoa ferruginea</name>
    <dbReference type="NCBI Taxonomy" id="53367"/>
    <lineage>
        <taxon>Bacteria</taxon>
        <taxon>Bacillati</taxon>
        <taxon>Actinomycetota</taxon>
        <taxon>Actinomycetes</taxon>
        <taxon>Micromonosporales</taxon>
        <taxon>Micromonosporaceae</taxon>
        <taxon>Asanoa</taxon>
    </lineage>
</organism>
<feature type="transmembrane region" description="Helical" evidence="1">
    <location>
        <begin position="20"/>
        <end position="40"/>
    </location>
</feature>
<dbReference type="Proteomes" id="UP000256913">
    <property type="component" value="Unassembled WGS sequence"/>
</dbReference>
<feature type="transmembrane region" description="Helical" evidence="1">
    <location>
        <begin position="156"/>
        <end position="176"/>
    </location>
</feature>
<comment type="caution">
    <text evidence="2">The sequence shown here is derived from an EMBL/GenBank/DDBJ whole genome shotgun (WGS) entry which is preliminary data.</text>
</comment>
<feature type="transmembrane region" description="Helical" evidence="1">
    <location>
        <begin position="182"/>
        <end position="204"/>
    </location>
</feature>
<gene>
    <name evidence="2" type="ORF">DFJ67_7624</name>
</gene>
<dbReference type="RefSeq" id="WP_116073871.1">
    <property type="nucleotide sequence ID" value="NZ_BONB01000052.1"/>
</dbReference>
<evidence type="ECO:0000313" key="2">
    <source>
        <dbReference type="EMBL" id="REG01540.1"/>
    </source>
</evidence>
<protein>
    <submittedName>
        <fullName evidence="2">Uncharacterized protein DUF998</fullName>
    </submittedName>
</protein>
<dbReference type="OrthoDB" id="8159487at2"/>
<dbReference type="InterPro" id="IPR009339">
    <property type="entry name" value="DUF998"/>
</dbReference>
<keyword evidence="1" id="KW-1133">Transmembrane helix</keyword>